<evidence type="ECO:0000313" key="1">
    <source>
        <dbReference type="EMBL" id="MED1201777.1"/>
    </source>
</evidence>
<name>A0ABU6MAS7_9BACI</name>
<evidence type="ECO:0000313" key="2">
    <source>
        <dbReference type="Proteomes" id="UP001341444"/>
    </source>
</evidence>
<sequence length="110" mass="12472">MGDLNFSIDNNILKHSKVLTSITTPFNPNIAFLVMGEEVKPQSKANIVRIYHTRRNAKNNKFQITAELEAFQFSSYQSAKAFVKKLPEMTGLEMLMLMNKIPLQGPTLVQ</sequence>
<protein>
    <submittedName>
        <fullName evidence="1">Uncharacterized protein</fullName>
    </submittedName>
</protein>
<gene>
    <name evidence="1" type="ORF">P4T90_01595</name>
</gene>
<dbReference type="RefSeq" id="WP_066268398.1">
    <property type="nucleotide sequence ID" value="NZ_JARMAB010000003.1"/>
</dbReference>
<keyword evidence="2" id="KW-1185">Reference proteome</keyword>
<proteinExistence type="predicted"/>
<comment type="caution">
    <text evidence="1">The sequence shown here is derived from an EMBL/GenBank/DDBJ whole genome shotgun (WGS) entry which is preliminary data.</text>
</comment>
<reference evidence="1 2" key="1">
    <citation type="submission" date="2023-03" db="EMBL/GenBank/DDBJ databases">
        <title>Bacillus Genome Sequencing.</title>
        <authorList>
            <person name="Dunlap C."/>
        </authorList>
    </citation>
    <scope>NUCLEOTIDE SEQUENCE [LARGE SCALE GENOMIC DNA]</scope>
    <source>
        <strain evidence="1 2">B-23453</strain>
    </source>
</reference>
<organism evidence="1 2">
    <name type="scientific">Heyndrickxia acidicola</name>
    <dbReference type="NCBI Taxonomy" id="209389"/>
    <lineage>
        <taxon>Bacteria</taxon>
        <taxon>Bacillati</taxon>
        <taxon>Bacillota</taxon>
        <taxon>Bacilli</taxon>
        <taxon>Bacillales</taxon>
        <taxon>Bacillaceae</taxon>
        <taxon>Heyndrickxia</taxon>
    </lineage>
</organism>
<dbReference type="Proteomes" id="UP001341444">
    <property type="component" value="Unassembled WGS sequence"/>
</dbReference>
<accession>A0ABU6MAS7</accession>
<dbReference type="EMBL" id="JARMAB010000003">
    <property type="protein sequence ID" value="MED1201777.1"/>
    <property type="molecule type" value="Genomic_DNA"/>
</dbReference>